<accession>A0A8G2BK53</accession>
<proteinExistence type="predicted"/>
<protein>
    <recommendedName>
        <fullName evidence="4">DUF541 domain-containing protein</fullName>
    </recommendedName>
</protein>
<reference evidence="2 3" key="1">
    <citation type="submission" date="2016-10" db="EMBL/GenBank/DDBJ databases">
        <authorList>
            <person name="Varghese N."/>
            <person name="Submissions S."/>
        </authorList>
    </citation>
    <scope>NUCLEOTIDE SEQUENCE [LARGE SCALE GENOMIC DNA]</scope>
    <source>
        <strain evidence="2 3">DSM 18839</strain>
    </source>
</reference>
<dbReference type="EMBL" id="FNBW01000010">
    <property type="protein sequence ID" value="SDG08114.1"/>
    <property type="molecule type" value="Genomic_DNA"/>
</dbReference>
<evidence type="ECO:0008006" key="4">
    <source>
        <dbReference type="Google" id="ProtNLM"/>
    </source>
</evidence>
<dbReference type="OrthoDB" id="7355920at2"/>
<name>A0A8G2BK53_9PROT</name>
<dbReference type="AlphaFoldDB" id="A0A8G2BK53"/>
<organism evidence="2 3">
    <name type="scientific">Thalassobaculum litoreum DSM 18839</name>
    <dbReference type="NCBI Taxonomy" id="1123362"/>
    <lineage>
        <taxon>Bacteria</taxon>
        <taxon>Pseudomonadati</taxon>
        <taxon>Pseudomonadota</taxon>
        <taxon>Alphaproteobacteria</taxon>
        <taxon>Rhodospirillales</taxon>
        <taxon>Thalassobaculaceae</taxon>
        <taxon>Thalassobaculum</taxon>
    </lineage>
</organism>
<feature type="chain" id="PRO_5034739597" description="DUF541 domain-containing protein" evidence="1">
    <location>
        <begin position="22"/>
        <end position="240"/>
    </location>
</feature>
<evidence type="ECO:0000256" key="1">
    <source>
        <dbReference type="SAM" id="SignalP"/>
    </source>
</evidence>
<dbReference type="RefSeq" id="WP_028795935.1">
    <property type="nucleotide sequence ID" value="NZ_FNBW01000010.1"/>
</dbReference>
<evidence type="ECO:0000313" key="3">
    <source>
        <dbReference type="Proteomes" id="UP000198615"/>
    </source>
</evidence>
<feature type="signal peptide" evidence="1">
    <location>
        <begin position="1"/>
        <end position="21"/>
    </location>
</feature>
<keyword evidence="3" id="KW-1185">Reference proteome</keyword>
<sequence length="240" mass="25509">MRLPLAALLAASLLLAAPVQAEEAGPITRQGVADDEVVMMLEVEDWVETTTATVRISADLAVEAGTFGAARDELVSTLQGFGIDTTWRIVQFSKQADDAGFERWSVTAEARLPEAALSDLSAKAKGATKPGRSLTVASIDYSPTMAEREAVTDSLRTRVYERVGKEIAALNAAFADRSFRVRMIDFTQSYRPVPMAKAEMQMMRSDMPQSASGGGSGLAGAEKASITARVHLAATAPAAQ</sequence>
<evidence type="ECO:0000313" key="2">
    <source>
        <dbReference type="EMBL" id="SDG08114.1"/>
    </source>
</evidence>
<keyword evidence="1" id="KW-0732">Signal</keyword>
<dbReference type="Proteomes" id="UP000198615">
    <property type="component" value="Unassembled WGS sequence"/>
</dbReference>
<gene>
    <name evidence="2" type="ORF">SAMN05660686_03276</name>
</gene>
<comment type="caution">
    <text evidence="2">The sequence shown here is derived from an EMBL/GenBank/DDBJ whole genome shotgun (WGS) entry which is preliminary data.</text>
</comment>